<evidence type="ECO:0000313" key="1">
    <source>
        <dbReference type="EnsemblMetazoa" id="GMOY008379-PA"/>
    </source>
</evidence>
<sequence length="76" mass="8894">MFSHAYVSHTRCHFHDRIGLHHRHNAHQQYQYIEYSEIARKSRQRFGGGEQSKCGTNTSRLIRTTVFNIATTSFIA</sequence>
<dbReference type="AlphaFoldDB" id="A0A1B0G4Y3"/>
<organism evidence="1 2">
    <name type="scientific">Glossina morsitans morsitans</name>
    <name type="common">Savannah tsetse fly</name>
    <dbReference type="NCBI Taxonomy" id="37546"/>
    <lineage>
        <taxon>Eukaryota</taxon>
        <taxon>Metazoa</taxon>
        <taxon>Ecdysozoa</taxon>
        <taxon>Arthropoda</taxon>
        <taxon>Hexapoda</taxon>
        <taxon>Insecta</taxon>
        <taxon>Pterygota</taxon>
        <taxon>Neoptera</taxon>
        <taxon>Endopterygota</taxon>
        <taxon>Diptera</taxon>
        <taxon>Brachycera</taxon>
        <taxon>Muscomorpha</taxon>
        <taxon>Hippoboscoidea</taxon>
        <taxon>Glossinidae</taxon>
        <taxon>Glossina</taxon>
    </lineage>
</organism>
<name>A0A1B0G4Y3_GLOMM</name>
<proteinExistence type="predicted"/>
<dbReference type="EnsemblMetazoa" id="GMOY008379-RA">
    <property type="protein sequence ID" value="GMOY008379-PA"/>
    <property type="gene ID" value="GMOY008379"/>
</dbReference>
<dbReference type="Proteomes" id="UP000092444">
    <property type="component" value="Unassembled WGS sequence"/>
</dbReference>
<protein>
    <submittedName>
        <fullName evidence="1">Uncharacterized protein</fullName>
    </submittedName>
</protein>
<evidence type="ECO:0000313" key="2">
    <source>
        <dbReference type="Proteomes" id="UP000092444"/>
    </source>
</evidence>
<dbReference type="VEuPathDB" id="VectorBase:GMOY008379"/>
<accession>A0A1B0G4Y3</accession>
<reference evidence="1" key="1">
    <citation type="submission" date="2020-05" db="UniProtKB">
        <authorList>
            <consortium name="EnsemblMetazoa"/>
        </authorList>
    </citation>
    <scope>IDENTIFICATION</scope>
    <source>
        <strain evidence="1">Yale</strain>
    </source>
</reference>
<dbReference type="EMBL" id="CCAG010007908">
    <property type="status" value="NOT_ANNOTATED_CDS"/>
    <property type="molecule type" value="Genomic_DNA"/>
</dbReference>
<keyword evidence="2" id="KW-1185">Reference proteome</keyword>